<proteinExistence type="predicted"/>
<evidence type="ECO:0000256" key="1">
    <source>
        <dbReference type="ARBA" id="ARBA00022839"/>
    </source>
</evidence>
<protein>
    <recommendedName>
        <fullName evidence="7">BRCT domain-containing protein</fullName>
    </recommendedName>
</protein>
<dbReference type="Pfam" id="PF00533">
    <property type="entry name" value="BRCT"/>
    <property type="match status" value="1"/>
</dbReference>
<evidence type="ECO:0000313" key="6">
    <source>
        <dbReference type="Proteomes" id="UP000800303"/>
    </source>
</evidence>
<dbReference type="SUPFAM" id="SSF52113">
    <property type="entry name" value="BRCT domain"/>
    <property type="match status" value="1"/>
</dbReference>
<dbReference type="PANTHER" id="PTHR30231:SF42">
    <property type="entry name" value="EXONUCLEASE"/>
    <property type="match status" value="1"/>
</dbReference>
<evidence type="ECO:0000259" key="4">
    <source>
        <dbReference type="SMART" id="SM00479"/>
    </source>
</evidence>
<keyword evidence="1" id="KW-0540">Nuclease</keyword>
<evidence type="ECO:0008006" key="7">
    <source>
        <dbReference type="Google" id="ProtNLM"/>
    </source>
</evidence>
<dbReference type="SUPFAM" id="SSF53098">
    <property type="entry name" value="Ribonuclease H-like"/>
    <property type="match status" value="1"/>
</dbReference>
<dbReference type="PANTHER" id="PTHR30231">
    <property type="entry name" value="DNA POLYMERASE III SUBUNIT EPSILON"/>
    <property type="match status" value="1"/>
</dbReference>
<dbReference type="InterPro" id="IPR001357">
    <property type="entry name" value="BRCT_dom"/>
</dbReference>
<gene>
    <name evidence="5" type="ORF">GYN08_06855</name>
</gene>
<dbReference type="Gene3D" id="3.30.420.10">
    <property type="entry name" value="Ribonuclease H-like superfamily/Ribonuclease H"/>
    <property type="match status" value="1"/>
</dbReference>
<dbReference type="RefSeq" id="WP_166273393.1">
    <property type="nucleotide sequence ID" value="NZ_JAAFGS010000002.1"/>
</dbReference>
<dbReference type="Gene3D" id="3.40.50.10190">
    <property type="entry name" value="BRCT domain"/>
    <property type="match status" value="1"/>
</dbReference>
<feature type="domain" description="BRCT" evidence="3">
    <location>
        <begin position="239"/>
        <end position="331"/>
    </location>
</feature>
<evidence type="ECO:0000313" key="5">
    <source>
        <dbReference type="EMBL" id="NGZ75030.1"/>
    </source>
</evidence>
<dbReference type="Proteomes" id="UP000800303">
    <property type="component" value="Unassembled WGS sequence"/>
</dbReference>
<evidence type="ECO:0000256" key="2">
    <source>
        <dbReference type="SAM" id="MobiDB-lite"/>
    </source>
</evidence>
<reference evidence="5 6" key="1">
    <citation type="submission" date="2020-01" db="EMBL/GenBank/DDBJ databases">
        <title>Polyphasic characterisation and genomic insights into a novel alkali tolerant bacterium VR-M41.</title>
        <authorList>
            <person name="Vemuluri V.R."/>
        </authorList>
    </citation>
    <scope>NUCLEOTIDE SEQUENCE [LARGE SCALE GENOMIC DNA]</scope>
    <source>
        <strain evidence="5 6">VR-M41</strain>
    </source>
</reference>
<organism evidence="5 6">
    <name type="scientific">Saccharibacillus alkalitolerans</name>
    <dbReference type="NCBI Taxonomy" id="2705290"/>
    <lineage>
        <taxon>Bacteria</taxon>
        <taxon>Bacillati</taxon>
        <taxon>Bacillota</taxon>
        <taxon>Bacilli</taxon>
        <taxon>Bacillales</taxon>
        <taxon>Paenibacillaceae</taxon>
        <taxon>Saccharibacillus</taxon>
    </lineage>
</organism>
<dbReference type="InterPro" id="IPR006054">
    <property type="entry name" value="DnaQ"/>
</dbReference>
<comment type="caution">
    <text evidence="5">The sequence shown here is derived from an EMBL/GenBank/DDBJ whole genome shotgun (WGS) entry which is preliminary data.</text>
</comment>
<dbReference type="InterPro" id="IPR036397">
    <property type="entry name" value="RNaseH_sf"/>
</dbReference>
<keyword evidence="1" id="KW-0269">Exonuclease</keyword>
<keyword evidence="1" id="KW-0378">Hydrolase</keyword>
<dbReference type="CDD" id="cd06130">
    <property type="entry name" value="DNA_pol_III_epsilon_like"/>
    <property type="match status" value="1"/>
</dbReference>
<sequence length="344" mass="36651">MDFVAIDFETANAKRGSVCAVGLVDVRGGRIVDEYYTLVNPHDDFDYFCIAVHGITPDQVEDAPSFTDIWPELRRRIENRILVAHNASFDMSVLRRSAEDHGLDMPHIQYMCSCLMSRKIWPDMPNHKLNTVARELGLGAFKHHDAMDDARTAAKIFLRCSEAGEATDCGSLAERYGYRIGQILQDGGHISFSSSASKSGRTRSARKTGVSGAGTAGGSAGTAKAKAVPPAPNPGADRGNPLYGKRIVFTGRLSGLKKAEAQSRAAEFGALCSESVEWKTDYVVIGRSDYAKYAAGGPASGKTQSAARLAAAGSGVRILSEDEFAARLSEAAAGSAESEGGEHG</sequence>
<dbReference type="Pfam" id="PF00929">
    <property type="entry name" value="RNase_T"/>
    <property type="match status" value="1"/>
</dbReference>
<dbReference type="InterPro" id="IPR013520">
    <property type="entry name" value="Ribonucl_H"/>
</dbReference>
<accession>A0ABX0F539</accession>
<dbReference type="EMBL" id="JAAFGS010000002">
    <property type="protein sequence ID" value="NGZ75030.1"/>
    <property type="molecule type" value="Genomic_DNA"/>
</dbReference>
<evidence type="ECO:0000259" key="3">
    <source>
        <dbReference type="SMART" id="SM00292"/>
    </source>
</evidence>
<name>A0ABX0F539_9BACL</name>
<dbReference type="InterPro" id="IPR012337">
    <property type="entry name" value="RNaseH-like_sf"/>
</dbReference>
<dbReference type="SMART" id="SM00479">
    <property type="entry name" value="EXOIII"/>
    <property type="match status" value="1"/>
</dbReference>
<dbReference type="SMART" id="SM00292">
    <property type="entry name" value="BRCT"/>
    <property type="match status" value="1"/>
</dbReference>
<feature type="region of interest" description="Disordered" evidence="2">
    <location>
        <begin position="194"/>
        <end position="241"/>
    </location>
</feature>
<dbReference type="InterPro" id="IPR036420">
    <property type="entry name" value="BRCT_dom_sf"/>
</dbReference>
<keyword evidence="6" id="KW-1185">Reference proteome</keyword>
<feature type="domain" description="Exonuclease" evidence="4">
    <location>
        <begin position="2"/>
        <end position="166"/>
    </location>
</feature>
<dbReference type="CDD" id="cd17748">
    <property type="entry name" value="BRCT_DNA_ligase_like"/>
    <property type="match status" value="1"/>
</dbReference>
<feature type="compositionally biased region" description="Gly residues" evidence="2">
    <location>
        <begin position="211"/>
        <end position="220"/>
    </location>
</feature>
<dbReference type="NCBIfam" id="TIGR00573">
    <property type="entry name" value="dnaq"/>
    <property type="match status" value="1"/>
</dbReference>